<gene>
    <name evidence="6" type="ORF">g.5881</name>
</gene>
<evidence type="ECO:0000256" key="5">
    <source>
        <dbReference type="ARBA" id="ARBA00022807"/>
    </source>
</evidence>
<dbReference type="GO" id="GO:0005829">
    <property type="term" value="C:cytosol"/>
    <property type="evidence" value="ECO:0007669"/>
    <property type="project" value="InterPro"/>
</dbReference>
<evidence type="ECO:0000256" key="1">
    <source>
        <dbReference type="ARBA" id="ARBA00006641"/>
    </source>
</evidence>
<organism evidence="6">
    <name type="scientific">Clastoptera arizonana</name>
    <name type="common">Arizona spittle bug</name>
    <dbReference type="NCBI Taxonomy" id="38151"/>
    <lineage>
        <taxon>Eukaryota</taxon>
        <taxon>Metazoa</taxon>
        <taxon>Ecdysozoa</taxon>
        <taxon>Arthropoda</taxon>
        <taxon>Hexapoda</taxon>
        <taxon>Insecta</taxon>
        <taxon>Pterygota</taxon>
        <taxon>Neoptera</taxon>
        <taxon>Paraneoptera</taxon>
        <taxon>Hemiptera</taxon>
        <taxon>Auchenorrhyncha</taxon>
        <taxon>Cercopoidea</taxon>
        <taxon>Clastopteridae</taxon>
        <taxon>Clastoptera</taxon>
    </lineage>
</organism>
<sequence length="239" mass="26881">MATQCAEPEFQIYSEPKRVLVTGFAPFDIHKVNASWESVKLLKESDLEKDLNVELVIEEIPVVYDVVEETIPSLWRKHNPLLVVHVGVSNLATCLNLEKCATRSGYSRLDEKQAIPSCGKGCLCSLDGNNTEECILTDIDLIELSEELNELLPDVKTIVSNNAGRYICEYTYYASLSMDSSRTIFVHVPTLDVYSTQQISQGLENIIRILVKQLRIASQDTCTVKSIIFNYSLIKESNK</sequence>
<evidence type="ECO:0008006" key="7">
    <source>
        <dbReference type="Google" id="ProtNLM"/>
    </source>
</evidence>
<keyword evidence="4" id="KW-0378">Hydrolase</keyword>
<dbReference type="GO" id="GO:0006508">
    <property type="term" value="P:proteolysis"/>
    <property type="evidence" value="ECO:0007669"/>
    <property type="project" value="UniProtKB-KW"/>
</dbReference>
<dbReference type="GO" id="GO:0016920">
    <property type="term" value="F:pyroglutamyl-peptidase activity"/>
    <property type="evidence" value="ECO:0007669"/>
    <property type="project" value="InterPro"/>
</dbReference>
<keyword evidence="5" id="KW-0788">Thiol protease</keyword>
<dbReference type="PIRSF" id="PIRSF015592">
    <property type="entry name" value="Prld-crbxl_pptds"/>
    <property type="match status" value="1"/>
</dbReference>
<dbReference type="PRINTS" id="PR00706">
    <property type="entry name" value="PYROGLUPTASE"/>
</dbReference>
<dbReference type="AlphaFoldDB" id="A0A1B6CF49"/>
<evidence type="ECO:0000256" key="2">
    <source>
        <dbReference type="ARBA" id="ARBA00022490"/>
    </source>
</evidence>
<accession>A0A1B6CF49</accession>
<dbReference type="PANTHER" id="PTHR23402">
    <property type="entry name" value="PROTEASE FAMILY C15 PYROGLUTAMYL-PEPTIDASE I-RELATED"/>
    <property type="match status" value="1"/>
</dbReference>
<protein>
    <recommendedName>
        <fullName evidence="7">Pyroglutamyl-peptidase I</fullName>
    </recommendedName>
</protein>
<reference evidence="6" key="1">
    <citation type="submission" date="2015-12" db="EMBL/GenBank/DDBJ databases">
        <title>De novo transcriptome assembly of four potential Pierce s Disease insect vectors from Arizona vineyards.</title>
        <authorList>
            <person name="Tassone E.E."/>
        </authorList>
    </citation>
    <scope>NUCLEOTIDE SEQUENCE</scope>
</reference>
<evidence type="ECO:0000256" key="3">
    <source>
        <dbReference type="ARBA" id="ARBA00022670"/>
    </source>
</evidence>
<evidence type="ECO:0000313" key="6">
    <source>
        <dbReference type="EMBL" id="JAS12049.1"/>
    </source>
</evidence>
<name>A0A1B6CF49_9HEMI</name>
<proteinExistence type="inferred from homology"/>
<dbReference type="PANTHER" id="PTHR23402:SF1">
    <property type="entry name" value="PYROGLUTAMYL-PEPTIDASE I"/>
    <property type="match status" value="1"/>
</dbReference>
<evidence type="ECO:0000256" key="4">
    <source>
        <dbReference type="ARBA" id="ARBA00022801"/>
    </source>
</evidence>
<dbReference type="SUPFAM" id="SSF53182">
    <property type="entry name" value="Pyrrolidone carboxyl peptidase (pyroglutamate aminopeptidase)"/>
    <property type="match status" value="1"/>
</dbReference>
<keyword evidence="2" id="KW-0963">Cytoplasm</keyword>
<keyword evidence="3" id="KW-0645">Protease</keyword>
<comment type="similarity">
    <text evidence="1">Belongs to the peptidase C15 family.</text>
</comment>
<dbReference type="Gene3D" id="3.40.630.20">
    <property type="entry name" value="Peptidase C15, pyroglutamyl peptidase I-like"/>
    <property type="match status" value="1"/>
</dbReference>
<dbReference type="InterPro" id="IPR036440">
    <property type="entry name" value="Peptidase_C15-like_sf"/>
</dbReference>
<dbReference type="InterPro" id="IPR000816">
    <property type="entry name" value="Peptidase_C15"/>
</dbReference>
<dbReference type="Pfam" id="PF01470">
    <property type="entry name" value="Peptidase_C15"/>
    <property type="match status" value="1"/>
</dbReference>
<dbReference type="InterPro" id="IPR016125">
    <property type="entry name" value="Peptidase_C15-like"/>
</dbReference>
<dbReference type="EMBL" id="GEDC01025249">
    <property type="protein sequence ID" value="JAS12049.1"/>
    <property type="molecule type" value="Transcribed_RNA"/>
</dbReference>